<gene>
    <name evidence="2" type="ORF">LX81_04092</name>
</gene>
<evidence type="ECO:0000313" key="3">
    <source>
        <dbReference type="Proteomes" id="UP000248916"/>
    </source>
</evidence>
<evidence type="ECO:0000256" key="1">
    <source>
        <dbReference type="SAM" id="Phobius"/>
    </source>
</evidence>
<organism evidence="2 3">
    <name type="scientific">Palleronia aestuarii</name>
    <dbReference type="NCBI Taxonomy" id="568105"/>
    <lineage>
        <taxon>Bacteria</taxon>
        <taxon>Pseudomonadati</taxon>
        <taxon>Pseudomonadota</taxon>
        <taxon>Alphaproteobacteria</taxon>
        <taxon>Rhodobacterales</taxon>
        <taxon>Roseobacteraceae</taxon>
        <taxon>Palleronia</taxon>
    </lineage>
</organism>
<accession>A0A2W7MRW2</accession>
<evidence type="ECO:0000313" key="2">
    <source>
        <dbReference type="EMBL" id="PZX10905.1"/>
    </source>
</evidence>
<feature type="transmembrane region" description="Helical" evidence="1">
    <location>
        <begin position="17"/>
        <end position="40"/>
    </location>
</feature>
<reference evidence="2 3" key="1">
    <citation type="submission" date="2018-06" db="EMBL/GenBank/DDBJ databases">
        <title>Genomic Encyclopedia of Archaeal and Bacterial Type Strains, Phase II (KMG-II): from individual species to whole genera.</title>
        <authorList>
            <person name="Goeker M."/>
        </authorList>
    </citation>
    <scope>NUCLEOTIDE SEQUENCE [LARGE SCALE GENOMIC DNA]</scope>
    <source>
        <strain evidence="2 3">DSM 22009</strain>
    </source>
</reference>
<dbReference type="EMBL" id="QKZL01000038">
    <property type="protein sequence ID" value="PZX10905.1"/>
    <property type="molecule type" value="Genomic_DNA"/>
</dbReference>
<keyword evidence="1" id="KW-1133">Transmembrane helix</keyword>
<comment type="caution">
    <text evidence="2">The sequence shown here is derived from an EMBL/GenBank/DDBJ whole genome shotgun (WGS) entry which is preliminary data.</text>
</comment>
<keyword evidence="3" id="KW-1185">Reference proteome</keyword>
<sequence length="158" mass="16810">MNAAAQRAEARLTGRHVAAMFVGGFAIIIAVNVTLAINAVRTFPGKETASSYVASQTFDADRAAQDALGWTLDVTLGPEVLRLAVAGPDGATVRPEIVTATLGRATTVADDVSPDFAWDGTAWVAAIAAEHGNWNLRIEMLAADGTHFRRRLPLRVER</sequence>
<protein>
    <submittedName>
        <fullName evidence="2">Nitrogen fixation protein FixH</fullName>
    </submittedName>
</protein>
<keyword evidence="1" id="KW-0472">Membrane</keyword>
<dbReference type="Proteomes" id="UP000248916">
    <property type="component" value="Unassembled WGS sequence"/>
</dbReference>
<keyword evidence="1" id="KW-0812">Transmembrane</keyword>
<dbReference type="Pfam" id="PF05751">
    <property type="entry name" value="FixH"/>
    <property type="match status" value="1"/>
</dbReference>
<proteinExistence type="predicted"/>
<dbReference type="OrthoDB" id="1495896at2"/>
<dbReference type="InterPro" id="IPR008620">
    <property type="entry name" value="FixH"/>
</dbReference>
<dbReference type="AlphaFoldDB" id="A0A2W7MRW2"/>
<name>A0A2W7MRW2_9RHOB</name>